<accession>A0ABD1YS64</accession>
<sequence length="116" mass="12611">MEPREVSYPMDLILLCHPVSTASLRPNRGGADVGTAEATPLVYQQIPDVTLMGLQAGHHYLLSTLVQDPSPMCSALPGGSSRVEAVWQWEMAGRFNLAAGYMRSNAMVSNRGFPHQ</sequence>
<proteinExistence type="predicted"/>
<organism evidence="1 2">
    <name type="scientific">Riccia fluitans</name>
    <dbReference type="NCBI Taxonomy" id="41844"/>
    <lineage>
        <taxon>Eukaryota</taxon>
        <taxon>Viridiplantae</taxon>
        <taxon>Streptophyta</taxon>
        <taxon>Embryophyta</taxon>
        <taxon>Marchantiophyta</taxon>
        <taxon>Marchantiopsida</taxon>
        <taxon>Marchantiidae</taxon>
        <taxon>Marchantiales</taxon>
        <taxon>Ricciaceae</taxon>
        <taxon>Riccia</taxon>
    </lineage>
</organism>
<keyword evidence="2" id="KW-1185">Reference proteome</keyword>
<dbReference type="EMBL" id="JBHFFA010000003">
    <property type="protein sequence ID" value="KAL2633617.1"/>
    <property type="molecule type" value="Genomic_DNA"/>
</dbReference>
<dbReference type="AlphaFoldDB" id="A0ABD1YS64"/>
<evidence type="ECO:0000313" key="2">
    <source>
        <dbReference type="Proteomes" id="UP001605036"/>
    </source>
</evidence>
<dbReference type="Proteomes" id="UP001605036">
    <property type="component" value="Unassembled WGS sequence"/>
</dbReference>
<comment type="caution">
    <text evidence="1">The sequence shown here is derived from an EMBL/GenBank/DDBJ whole genome shotgun (WGS) entry which is preliminary data.</text>
</comment>
<protein>
    <submittedName>
        <fullName evidence="1">Uncharacterized protein</fullName>
    </submittedName>
</protein>
<name>A0ABD1YS64_9MARC</name>
<reference evidence="1 2" key="1">
    <citation type="submission" date="2024-09" db="EMBL/GenBank/DDBJ databases">
        <title>Chromosome-scale assembly of Riccia fluitans.</title>
        <authorList>
            <person name="Paukszto L."/>
            <person name="Sawicki J."/>
            <person name="Karawczyk K."/>
            <person name="Piernik-Szablinska J."/>
            <person name="Szczecinska M."/>
            <person name="Mazdziarz M."/>
        </authorList>
    </citation>
    <scope>NUCLEOTIDE SEQUENCE [LARGE SCALE GENOMIC DNA]</scope>
    <source>
        <strain evidence="1">Rf_01</strain>
        <tissue evidence="1">Aerial parts of the thallus</tissue>
    </source>
</reference>
<evidence type="ECO:0000313" key="1">
    <source>
        <dbReference type="EMBL" id="KAL2633617.1"/>
    </source>
</evidence>
<gene>
    <name evidence="1" type="ORF">R1flu_005096</name>
</gene>